<accession>A0A1V9XQF2</accession>
<comment type="caution">
    <text evidence="2">The sequence shown here is derived from an EMBL/GenBank/DDBJ whole genome shotgun (WGS) entry which is preliminary data.</text>
</comment>
<keyword evidence="1" id="KW-1133">Transmembrane helix</keyword>
<dbReference type="STRING" id="418985.A0A1V9XQF2"/>
<keyword evidence="1" id="KW-0812">Transmembrane</keyword>
<dbReference type="OrthoDB" id="6090360at2759"/>
<sequence length="131" mass="14636">MRRAGNSSSINYGGSLGTAMLVVALAIVVRTVGVLGKPDAEAPLSALSPAEYSPQYFDAPIEAEYVLLKKADAPPAHWNRLYNDWGKRADQWKNLNHLWGKRSAALPSRWDKRPQPQWNELSGYWGKRSTQ</sequence>
<dbReference type="AlphaFoldDB" id="A0A1V9XQF2"/>
<keyword evidence="1" id="KW-0472">Membrane</keyword>
<evidence type="ECO:0000313" key="2">
    <source>
        <dbReference type="EMBL" id="OQR75730.1"/>
    </source>
</evidence>
<dbReference type="EMBL" id="MNPL01005915">
    <property type="protein sequence ID" value="OQR75730.1"/>
    <property type="molecule type" value="Genomic_DNA"/>
</dbReference>
<evidence type="ECO:0000313" key="3">
    <source>
        <dbReference type="Proteomes" id="UP000192247"/>
    </source>
</evidence>
<feature type="transmembrane region" description="Helical" evidence="1">
    <location>
        <begin position="12"/>
        <end position="35"/>
    </location>
</feature>
<name>A0A1V9XQF2_9ACAR</name>
<keyword evidence="3" id="KW-1185">Reference proteome</keyword>
<reference evidence="2 3" key="1">
    <citation type="journal article" date="2017" name="Gigascience">
        <title>Draft genome of the honey bee ectoparasitic mite, Tropilaelaps mercedesae, is shaped by the parasitic life history.</title>
        <authorList>
            <person name="Dong X."/>
            <person name="Armstrong S.D."/>
            <person name="Xia D."/>
            <person name="Makepeace B.L."/>
            <person name="Darby A.C."/>
            <person name="Kadowaki T."/>
        </authorList>
    </citation>
    <scope>NUCLEOTIDE SEQUENCE [LARGE SCALE GENOMIC DNA]</scope>
    <source>
        <strain evidence="2">Wuxi-XJTLU</strain>
    </source>
</reference>
<evidence type="ECO:0000256" key="1">
    <source>
        <dbReference type="SAM" id="Phobius"/>
    </source>
</evidence>
<proteinExistence type="predicted"/>
<dbReference type="InParanoid" id="A0A1V9XQF2"/>
<dbReference type="Proteomes" id="UP000192247">
    <property type="component" value="Unassembled WGS sequence"/>
</dbReference>
<gene>
    <name evidence="2" type="ORF">BIW11_08234</name>
</gene>
<organism evidence="2 3">
    <name type="scientific">Tropilaelaps mercedesae</name>
    <dbReference type="NCBI Taxonomy" id="418985"/>
    <lineage>
        <taxon>Eukaryota</taxon>
        <taxon>Metazoa</taxon>
        <taxon>Ecdysozoa</taxon>
        <taxon>Arthropoda</taxon>
        <taxon>Chelicerata</taxon>
        <taxon>Arachnida</taxon>
        <taxon>Acari</taxon>
        <taxon>Parasitiformes</taxon>
        <taxon>Mesostigmata</taxon>
        <taxon>Gamasina</taxon>
        <taxon>Dermanyssoidea</taxon>
        <taxon>Laelapidae</taxon>
        <taxon>Tropilaelaps</taxon>
    </lineage>
</organism>
<protein>
    <submittedName>
        <fullName evidence="2">Uncharacterized protein</fullName>
    </submittedName>
</protein>